<dbReference type="PROSITE" id="PS00356">
    <property type="entry name" value="HTH_LACI_1"/>
    <property type="match status" value="1"/>
</dbReference>
<accession>A0A6N8L2H7</accession>
<dbReference type="PROSITE" id="PS50932">
    <property type="entry name" value="HTH_LACI_2"/>
    <property type="match status" value="1"/>
</dbReference>
<dbReference type="SUPFAM" id="SSF53822">
    <property type="entry name" value="Periplasmic binding protein-like I"/>
    <property type="match status" value="1"/>
</dbReference>
<dbReference type="EMBL" id="WSQA01000005">
    <property type="protein sequence ID" value="MVZ61982.1"/>
    <property type="molecule type" value="Genomic_DNA"/>
</dbReference>
<dbReference type="PANTHER" id="PTHR30146:SF144">
    <property type="entry name" value="LACI-FAMILY TRANSCRIPTION REGULATOR"/>
    <property type="match status" value="1"/>
</dbReference>
<dbReference type="RefSeq" id="WP_160368732.1">
    <property type="nucleotide sequence ID" value="NZ_WSQA01000005.1"/>
</dbReference>
<dbReference type="InterPro" id="IPR028082">
    <property type="entry name" value="Peripla_BP_I"/>
</dbReference>
<evidence type="ECO:0000256" key="1">
    <source>
        <dbReference type="ARBA" id="ARBA00023015"/>
    </source>
</evidence>
<dbReference type="OrthoDB" id="628703at2"/>
<feature type="domain" description="HTH lacI-type" evidence="4">
    <location>
        <begin position="7"/>
        <end position="61"/>
    </location>
</feature>
<dbReference type="PANTHER" id="PTHR30146">
    <property type="entry name" value="LACI-RELATED TRANSCRIPTIONAL REPRESSOR"/>
    <property type="match status" value="1"/>
</dbReference>
<gene>
    <name evidence="5" type="ORF">GQF63_08125</name>
</gene>
<comment type="caution">
    <text evidence="5">The sequence shown here is derived from an EMBL/GenBank/DDBJ whole genome shotgun (WGS) entry which is preliminary data.</text>
</comment>
<keyword evidence="3" id="KW-0804">Transcription</keyword>
<name>A0A6N8L2H7_9SPHI</name>
<dbReference type="GO" id="GO:0003700">
    <property type="term" value="F:DNA-binding transcription factor activity"/>
    <property type="evidence" value="ECO:0007669"/>
    <property type="project" value="TreeGrafter"/>
</dbReference>
<evidence type="ECO:0000256" key="2">
    <source>
        <dbReference type="ARBA" id="ARBA00023125"/>
    </source>
</evidence>
<reference evidence="5 6" key="1">
    <citation type="submission" date="2019-12" db="EMBL/GenBank/DDBJ databases">
        <authorList>
            <person name="Dong K."/>
        </authorList>
    </citation>
    <scope>NUCLEOTIDE SEQUENCE [LARGE SCALE GENOMIC DNA]</scope>
    <source>
        <strain evidence="5 6">JCM 31225</strain>
    </source>
</reference>
<keyword evidence="2" id="KW-0238">DNA-binding</keyword>
<dbReference type="Gene3D" id="1.10.260.40">
    <property type="entry name" value="lambda repressor-like DNA-binding domains"/>
    <property type="match status" value="1"/>
</dbReference>
<sequence length="351" mass="40415">MKALVLSGVKEIARRANVSIATVDRVLHNRSGVALKTKELIEAIIKDMDYKPNILAKRLASKRVHRFAVLIPQENAETDYWRALLNGIQSALNELGDFGVEISYYLFNQRDRTHFKELADHVLGRNLDAVIVAPVFVKETKDFVFQCEGKKIRYIFLQNDLPLASPLSYIGPDAFQFGRLAANMCKYLVEPHEPILVLSLRPELEADNLLAEKMKGFEDFLGEQGAAWNIMNLKIDTDMYEVFEAALAQYLENNKTNLIYVLNSQVFWVARFFSEHQIQDIKLIGYDYSSNNIKYLEKGYIDFLICQQPLKLGYRALATLFEHFIAKKGVSRTQYMPIDIVTKENFKLYKH</sequence>
<dbReference type="SMART" id="SM00354">
    <property type="entry name" value="HTH_LACI"/>
    <property type="match status" value="1"/>
</dbReference>
<protein>
    <submittedName>
        <fullName evidence="5">Substrate-binding domain-containing protein</fullName>
    </submittedName>
</protein>
<organism evidence="5 6">
    <name type="scientific">Sphingobacterium humi</name>
    <dbReference type="NCBI Taxonomy" id="1796905"/>
    <lineage>
        <taxon>Bacteria</taxon>
        <taxon>Pseudomonadati</taxon>
        <taxon>Bacteroidota</taxon>
        <taxon>Sphingobacteriia</taxon>
        <taxon>Sphingobacteriales</taxon>
        <taxon>Sphingobacteriaceae</taxon>
        <taxon>Sphingobacterium</taxon>
    </lineage>
</organism>
<dbReference type="AlphaFoldDB" id="A0A6N8L2H7"/>
<dbReference type="Gene3D" id="3.40.50.2300">
    <property type="match status" value="2"/>
</dbReference>
<dbReference type="CDD" id="cd01392">
    <property type="entry name" value="HTH_LacI"/>
    <property type="match status" value="1"/>
</dbReference>
<evidence type="ECO:0000313" key="5">
    <source>
        <dbReference type="EMBL" id="MVZ61982.1"/>
    </source>
</evidence>
<dbReference type="GO" id="GO:0000976">
    <property type="term" value="F:transcription cis-regulatory region binding"/>
    <property type="evidence" value="ECO:0007669"/>
    <property type="project" value="TreeGrafter"/>
</dbReference>
<dbReference type="Proteomes" id="UP000435036">
    <property type="component" value="Unassembled WGS sequence"/>
</dbReference>
<dbReference type="Pfam" id="PF13407">
    <property type="entry name" value="Peripla_BP_4"/>
    <property type="match status" value="1"/>
</dbReference>
<evidence type="ECO:0000256" key="3">
    <source>
        <dbReference type="ARBA" id="ARBA00023163"/>
    </source>
</evidence>
<dbReference type="InterPro" id="IPR010982">
    <property type="entry name" value="Lambda_DNA-bd_dom_sf"/>
</dbReference>
<keyword evidence="1" id="KW-0805">Transcription regulation</keyword>
<dbReference type="InterPro" id="IPR000843">
    <property type="entry name" value="HTH_LacI"/>
</dbReference>
<dbReference type="Pfam" id="PF00356">
    <property type="entry name" value="LacI"/>
    <property type="match status" value="1"/>
</dbReference>
<dbReference type="SUPFAM" id="SSF47413">
    <property type="entry name" value="lambda repressor-like DNA-binding domains"/>
    <property type="match status" value="1"/>
</dbReference>
<proteinExistence type="predicted"/>
<keyword evidence="6" id="KW-1185">Reference proteome</keyword>
<evidence type="ECO:0000259" key="4">
    <source>
        <dbReference type="PROSITE" id="PS50932"/>
    </source>
</evidence>
<dbReference type="InterPro" id="IPR025997">
    <property type="entry name" value="SBP_2_dom"/>
</dbReference>
<evidence type="ECO:0000313" key="6">
    <source>
        <dbReference type="Proteomes" id="UP000435036"/>
    </source>
</evidence>